<evidence type="ECO:0000256" key="1">
    <source>
        <dbReference type="ARBA" id="ARBA00010062"/>
    </source>
</evidence>
<dbReference type="RefSeq" id="WP_251777106.1">
    <property type="nucleotide sequence ID" value="NZ_JAMKFE010000003.1"/>
</dbReference>
<evidence type="ECO:0000256" key="4">
    <source>
        <dbReference type="ARBA" id="ARBA00022970"/>
    </source>
</evidence>
<feature type="signal peptide" evidence="5">
    <location>
        <begin position="1"/>
        <end position="32"/>
    </location>
</feature>
<name>A0ABT0YJM1_9BURK</name>
<dbReference type="CDD" id="cd06326">
    <property type="entry name" value="PBP1_ABC_ligand_binding-like"/>
    <property type="match status" value="1"/>
</dbReference>
<comment type="similarity">
    <text evidence="1">Belongs to the leucine-binding protein family.</text>
</comment>
<keyword evidence="4" id="KW-0029">Amino-acid transport</keyword>
<dbReference type="Pfam" id="PF13458">
    <property type="entry name" value="Peripla_BP_6"/>
    <property type="match status" value="1"/>
</dbReference>
<dbReference type="Proteomes" id="UP001165541">
    <property type="component" value="Unassembled WGS sequence"/>
</dbReference>
<keyword evidence="2" id="KW-0813">Transport</keyword>
<evidence type="ECO:0000313" key="7">
    <source>
        <dbReference type="EMBL" id="MCM5678926.1"/>
    </source>
</evidence>
<accession>A0ABT0YJM1</accession>
<organism evidence="7 8">
    <name type="scientific">Caldimonas mangrovi</name>
    <dbReference type="NCBI Taxonomy" id="2944811"/>
    <lineage>
        <taxon>Bacteria</taxon>
        <taxon>Pseudomonadati</taxon>
        <taxon>Pseudomonadota</taxon>
        <taxon>Betaproteobacteria</taxon>
        <taxon>Burkholderiales</taxon>
        <taxon>Sphaerotilaceae</taxon>
        <taxon>Caldimonas</taxon>
    </lineage>
</organism>
<dbReference type="InterPro" id="IPR000709">
    <property type="entry name" value="Leu_Ile_Val-bd"/>
</dbReference>
<evidence type="ECO:0000256" key="2">
    <source>
        <dbReference type="ARBA" id="ARBA00022448"/>
    </source>
</evidence>
<dbReference type="PANTHER" id="PTHR47235">
    <property type="entry name" value="BLR6548 PROTEIN"/>
    <property type="match status" value="1"/>
</dbReference>
<dbReference type="InterPro" id="IPR028081">
    <property type="entry name" value="Leu-bd"/>
</dbReference>
<evidence type="ECO:0000313" key="8">
    <source>
        <dbReference type="Proteomes" id="UP001165541"/>
    </source>
</evidence>
<reference evidence="7" key="1">
    <citation type="submission" date="2022-05" db="EMBL/GenBank/DDBJ databases">
        <title>Schlegelella sp. nov., isolated from mangrove soil.</title>
        <authorList>
            <person name="Liu Y."/>
            <person name="Ge X."/>
            <person name="Liu W."/>
        </authorList>
    </citation>
    <scope>NUCLEOTIDE SEQUENCE</scope>
    <source>
        <strain evidence="7">S2-27</strain>
    </source>
</reference>
<feature type="domain" description="Leucine-binding protein" evidence="6">
    <location>
        <begin position="45"/>
        <end position="365"/>
    </location>
</feature>
<keyword evidence="3 5" id="KW-0732">Signal</keyword>
<keyword evidence="8" id="KW-1185">Reference proteome</keyword>
<sequence>MDRAAPPTRGSVFAVLRAGALSALLAAGTALAGAPGVYADRVVFGQSAKLSGSGGTQLGRQYRDGALLAFDEANRAGGVHGRRIDLVSLDDRIDRDQAVANTRALIDEHRVFALTHYTFTNPVKAALPLARDAGIPFLAPYTGYPELYTHTPAHVFVMRASFDDELKTIVRHIETVNFRQIGVVFYANALGEEFRDDVVAKLQTIGRPLAVQGSMPLNAKDPLAAAGPAADALRQVCPKVVILGVSGRDAASIVRRMAQTDCPAPRYFARGLVDISLLKTELGPAARGIMVTQVVPNPHRSGHPLVHSYRSLMAQRSAGAVPDFVEFEGYIAGRFIVQALRRCGPQLDRTCFVRALENEQLAGPNPYRLAFGAGRRLGSRYVNIVMLADDGRIAD</sequence>
<dbReference type="PANTHER" id="PTHR47235:SF1">
    <property type="entry name" value="BLR6548 PROTEIN"/>
    <property type="match status" value="1"/>
</dbReference>
<dbReference type="SUPFAM" id="SSF53822">
    <property type="entry name" value="Periplasmic binding protein-like I"/>
    <property type="match status" value="1"/>
</dbReference>
<evidence type="ECO:0000256" key="5">
    <source>
        <dbReference type="SAM" id="SignalP"/>
    </source>
</evidence>
<gene>
    <name evidence="7" type="ORF">M8A51_05205</name>
</gene>
<dbReference type="EMBL" id="JAMKFE010000003">
    <property type="protein sequence ID" value="MCM5678926.1"/>
    <property type="molecule type" value="Genomic_DNA"/>
</dbReference>
<feature type="chain" id="PRO_5047175117" evidence="5">
    <location>
        <begin position="33"/>
        <end position="395"/>
    </location>
</feature>
<evidence type="ECO:0000256" key="3">
    <source>
        <dbReference type="ARBA" id="ARBA00022729"/>
    </source>
</evidence>
<proteinExistence type="inferred from homology"/>
<comment type="caution">
    <text evidence="7">The sequence shown here is derived from an EMBL/GenBank/DDBJ whole genome shotgun (WGS) entry which is preliminary data.</text>
</comment>
<dbReference type="Gene3D" id="3.40.50.2300">
    <property type="match status" value="2"/>
</dbReference>
<protein>
    <submittedName>
        <fullName evidence="7">ABC transporter substrate-binding protein</fullName>
    </submittedName>
</protein>
<dbReference type="PRINTS" id="PR00337">
    <property type="entry name" value="LEUILEVALBP"/>
</dbReference>
<evidence type="ECO:0000259" key="6">
    <source>
        <dbReference type="Pfam" id="PF13458"/>
    </source>
</evidence>
<dbReference type="InterPro" id="IPR028082">
    <property type="entry name" value="Peripla_BP_I"/>
</dbReference>